<accession>A0A0G1T2V4</accession>
<organism evidence="1 2">
    <name type="scientific">Candidatus Giovannonibacteria bacterium GW2011_GWB1_47_6b</name>
    <dbReference type="NCBI Taxonomy" id="1618655"/>
    <lineage>
        <taxon>Bacteria</taxon>
        <taxon>Candidatus Giovannoniibacteriota</taxon>
    </lineage>
</organism>
<comment type="caution">
    <text evidence="1">The sequence shown here is derived from an EMBL/GenBank/DDBJ whole genome shotgun (WGS) entry which is preliminary data.</text>
</comment>
<name>A0A0G1T2V4_9BACT</name>
<dbReference type="EMBL" id="LCOK01000033">
    <property type="protein sequence ID" value="KKU76077.1"/>
    <property type="molecule type" value="Genomic_DNA"/>
</dbReference>
<evidence type="ECO:0000313" key="2">
    <source>
        <dbReference type="Proteomes" id="UP000034682"/>
    </source>
</evidence>
<gene>
    <name evidence="1" type="ORF">UY02_C0033G0004</name>
</gene>
<reference evidence="1 2" key="1">
    <citation type="journal article" date="2015" name="Nature">
        <title>rRNA introns, odd ribosomes, and small enigmatic genomes across a large radiation of phyla.</title>
        <authorList>
            <person name="Brown C.T."/>
            <person name="Hug L.A."/>
            <person name="Thomas B.C."/>
            <person name="Sharon I."/>
            <person name="Castelle C.J."/>
            <person name="Singh A."/>
            <person name="Wilkins M.J."/>
            <person name="Williams K.H."/>
            <person name="Banfield J.F."/>
        </authorList>
    </citation>
    <scope>NUCLEOTIDE SEQUENCE [LARGE SCALE GENOMIC DNA]</scope>
</reference>
<proteinExistence type="predicted"/>
<dbReference type="AlphaFoldDB" id="A0A0G1T2V4"/>
<evidence type="ECO:0000313" key="1">
    <source>
        <dbReference type="EMBL" id="KKU76077.1"/>
    </source>
</evidence>
<sequence>MTQSKIHTIFCVECGAPRQVATANWQQVKRCFKHQYLQKRRYNTEYVSNKRKKGIIHHDA</sequence>
<protein>
    <submittedName>
        <fullName evidence="1">Uncharacterized protein</fullName>
    </submittedName>
</protein>
<dbReference type="Proteomes" id="UP000034682">
    <property type="component" value="Unassembled WGS sequence"/>
</dbReference>